<accession>A0A1T1H5D5</accession>
<protein>
    <submittedName>
        <fullName evidence="1">Uncharacterized protein</fullName>
    </submittedName>
</protein>
<dbReference type="RefSeq" id="WP_139363731.1">
    <property type="nucleotide sequence ID" value="NZ_MTSD02000128.1"/>
</dbReference>
<feature type="non-terminal residue" evidence="1">
    <location>
        <position position="104"/>
    </location>
</feature>
<comment type="caution">
    <text evidence="1">The sequence shown here is derived from an EMBL/GenBank/DDBJ whole genome shotgun (WGS) entry which is preliminary data.</text>
</comment>
<keyword evidence="2" id="KW-1185">Reference proteome</keyword>
<sequence length="104" mass="13009">MSRFFNPKHPQWFRDWQIKFYNSKPWKELRDEVRRERQMRCEVCHKLIKGKSICDHKIEITPDNYKDDRITLNKDNIQLMHIECHNTKTFYQPQEFEPKEKRNV</sequence>
<dbReference type="Gene3D" id="1.10.30.50">
    <property type="match status" value="1"/>
</dbReference>
<dbReference type="Proteomes" id="UP000190064">
    <property type="component" value="Unassembled WGS sequence"/>
</dbReference>
<name>A0A1T1H5D5_OCELI</name>
<dbReference type="EMBL" id="MTSD02000128">
    <property type="protein sequence ID" value="OOV85071.1"/>
    <property type="molecule type" value="Genomic_DNA"/>
</dbReference>
<evidence type="ECO:0000313" key="1">
    <source>
        <dbReference type="EMBL" id="OOV85071.1"/>
    </source>
</evidence>
<dbReference type="AlphaFoldDB" id="A0A1T1H5D5"/>
<organism evidence="1 2">
    <name type="scientific">Oceanospirillum linum</name>
    <dbReference type="NCBI Taxonomy" id="966"/>
    <lineage>
        <taxon>Bacteria</taxon>
        <taxon>Pseudomonadati</taxon>
        <taxon>Pseudomonadota</taxon>
        <taxon>Gammaproteobacteria</taxon>
        <taxon>Oceanospirillales</taxon>
        <taxon>Oceanospirillaceae</taxon>
        <taxon>Oceanospirillum</taxon>
    </lineage>
</organism>
<evidence type="ECO:0000313" key="2">
    <source>
        <dbReference type="Proteomes" id="UP000190064"/>
    </source>
</evidence>
<proteinExistence type="predicted"/>
<reference evidence="1" key="1">
    <citation type="submission" date="2017-02" db="EMBL/GenBank/DDBJ databases">
        <title>Draft Genome Sequence of the Salt Water Bacterium Oceanospirillum linum ATCC 11336.</title>
        <authorList>
            <person name="Trachtenberg A.M."/>
            <person name="Carney J.G."/>
            <person name="Linnane J.D."/>
            <person name="Rheaume B.A."/>
            <person name="Pitts N.L."/>
            <person name="Mykles D.L."/>
            <person name="Maclea K.S."/>
        </authorList>
    </citation>
    <scope>NUCLEOTIDE SEQUENCE [LARGE SCALE GENOMIC DNA]</scope>
    <source>
        <strain evidence="1">ATCC 11336</strain>
    </source>
</reference>
<gene>
    <name evidence="1" type="ORF">BTA35_0216985</name>
</gene>